<dbReference type="EMBL" id="JAHRIQ010064944">
    <property type="protein sequence ID" value="MEQ2242435.1"/>
    <property type="molecule type" value="Genomic_DNA"/>
</dbReference>
<feature type="transmembrane region" description="Helical" evidence="1">
    <location>
        <begin position="94"/>
        <end position="122"/>
    </location>
</feature>
<reference evidence="3 4" key="1">
    <citation type="submission" date="2021-06" db="EMBL/GenBank/DDBJ databases">
        <authorList>
            <person name="Palmer J.M."/>
        </authorList>
    </citation>
    <scope>NUCLEOTIDE SEQUENCE [LARGE SCALE GENOMIC DNA]</scope>
    <source>
        <strain evidence="4">if_2019</strain>
        <tissue evidence="3">Muscle</tissue>
    </source>
</reference>
<keyword evidence="1" id="KW-0812">Transmembrane</keyword>
<evidence type="ECO:0000256" key="1">
    <source>
        <dbReference type="SAM" id="Phobius"/>
    </source>
</evidence>
<evidence type="ECO:0000256" key="2">
    <source>
        <dbReference type="SAM" id="SignalP"/>
    </source>
</evidence>
<evidence type="ECO:0000313" key="3">
    <source>
        <dbReference type="EMBL" id="MEQ2242435.1"/>
    </source>
</evidence>
<protein>
    <recommendedName>
        <fullName evidence="5">Secreted protein</fullName>
    </recommendedName>
</protein>
<organism evidence="3 4">
    <name type="scientific">Ilyodon furcidens</name>
    <name type="common">goldbreast splitfin</name>
    <dbReference type="NCBI Taxonomy" id="33524"/>
    <lineage>
        <taxon>Eukaryota</taxon>
        <taxon>Metazoa</taxon>
        <taxon>Chordata</taxon>
        <taxon>Craniata</taxon>
        <taxon>Vertebrata</taxon>
        <taxon>Euteleostomi</taxon>
        <taxon>Actinopterygii</taxon>
        <taxon>Neopterygii</taxon>
        <taxon>Teleostei</taxon>
        <taxon>Neoteleostei</taxon>
        <taxon>Acanthomorphata</taxon>
        <taxon>Ovalentaria</taxon>
        <taxon>Atherinomorphae</taxon>
        <taxon>Cyprinodontiformes</taxon>
        <taxon>Goodeidae</taxon>
        <taxon>Ilyodon</taxon>
    </lineage>
</organism>
<evidence type="ECO:0000313" key="4">
    <source>
        <dbReference type="Proteomes" id="UP001482620"/>
    </source>
</evidence>
<gene>
    <name evidence="3" type="ORF">ILYODFUR_035842</name>
</gene>
<keyword evidence="2" id="KW-0732">Signal</keyword>
<comment type="caution">
    <text evidence="3">The sequence shown here is derived from an EMBL/GenBank/DDBJ whole genome shotgun (WGS) entry which is preliminary data.</text>
</comment>
<sequence length="134" mass="14023">MRIKLAIVLTCLCGEMVFYPPTLCAPGADHSTPLIDGRGRLLYSLAGCCYGVRLCSACCMSCCVCGSVLAICPSEIVSAIFHSELPGFGWSLGAIPAVCFCSIVASLAFPAAVGVPCSAWFLSVFGQLSRSSLW</sequence>
<feature type="chain" id="PRO_5046003187" description="Secreted protein" evidence="2">
    <location>
        <begin position="25"/>
        <end position="134"/>
    </location>
</feature>
<evidence type="ECO:0008006" key="5">
    <source>
        <dbReference type="Google" id="ProtNLM"/>
    </source>
</evidence>
<feature type="signal peptide" evidence="2">
    <location>
        <begin position="1"/>
        <end position="24"/>
    </location>
</feature>
<keyword evidence="4" id="KW-1185">Reference proteome</keyword>
<name>A0ABV0UD48_9TELE</name>
<keyword evidence="1" id="KW-0472">Membrane</keyword>
<keyword evidence="1" id="KW-1133">Transmembrane helix</keyword>
<proteinExistence type="predicted"/>
<accession>A0ABV0UD48</accession>
<dbReference type="Proteomes" id="UP001482620">
    <property type="component" value="Unassembled WGS sequence"/>
</dbReference>